<evidence type="ECO:0000256" key="8">
    <source>
        <dbReference type="PIRNR" id="PIRNR005096"/>
    </source>
</evidence>
<comment type="caution">
    <text evidence="12">The sequence shown here is derived from an EMBL/GenBank/DDBJ whole genome shotgun (WGS) entry which is preliminary data.</text>
</comment>
<evidence type="ECO:0000256" key="7">
    <source>
        <dbReference type="ARBA" id="ARBA00023277"/>
    </source>
</evidence>
<dbReference type="InterPro" id="IPR047215">
    <property type="entry name" value="Galactose_mutarotase-like"/>
</dbReference>
<dbReference type="Proteomes" id="UP000585258">
    <property type="component" value="Unassembled WGS sequence"/>
</dbReference>
<comment type="similarity">
    <text evidence="3 8">Belongs to the aldose epimerase family.</text>
</comment>
<dbReference type="InterPro" id="IPR011013">
    <property type="entry name" value="Gal_mutarotase_sf_dom"/>
</dbReference>
<evidence type="ECO:0000256" key="1">
    <source>
        <dbReference type="ARBA" id="ARBA00001614"/>
    </source>
</evidence>
<feature type="binding site" evidence="10">
    <location>
        <position position="251"/>
    </location>
    <ligand>
        <name>beta-D-galactose</name>
        <dbReference type="ChEBI" id="CHEBI:27667"/>
    </ligand>
</feature>
<dbReference type="RefSeq" id="WP_185163222.1">
    <property type="nucleotide sequence ID" value="NZ_JACKWY010000001.1"/>
</dbReference>
<evidence type="ECO:0000256" key="4">
    <source>
        <dbReference type="ARBA" id="ARBA00013185"/>
    </source>
</evidence>
<dbReference type="GO" id="GO:0033499">
    <property type="term" value="P:galactose catabolic process via UDP-galactose, Leloir pathway"/>
    <property type="evidence" value="ECO:0007669"/>
    <property type="project" value="TreeGrafter"/>
</dbReference>
<evidence type="ECO:0000256" key="3">
    <source>
        <dbReference type="ARBA" id="ARBA00006206"/>
    </source>
</evidence>
<organism evidence="12 13">
    <name type="scientific">Clostridium gasigenes</name>
    <dbReference type="NCBI Taxonomy" id="94869"/>
    <lineage>
        <taxon>Bacteria</taxon>
        <taxon>Bacillati</taxon>
        <taxon>Bacillota</taxon>
        <taxon>Clostridia</taxon>
        <taxon>Eubacteriales</taxon>
        <taxon>Clostridiaceae</taxon>
        <taxon>Clostridium</taxon>
    </lineage>
</organism>
<dbReference type="PANTHER" id="PTHR10091">
    <property type="entry name" value="ALDOSE-1-EPIMERASE"/>
    <property type="match status" value="1"/>
</dbReference>
<protein>
    <recommendedName>
        <fullName evidence="5 8">Aldose 1-epimerase</fullName>
        <ecNumber evidence="4 8">5.1.3.3</ecNumber>
    </recommendedName>
</protein>
<proteinExistence type="inferred from homology"/>
<gene>
    <name evidence="12" type="ORF">H7E68_01465</name>
</gene>
<evidence type="ECO:0000256" key="9">
    <source>
        <dbReference type="PIRSR" id="PIRSR005096-1"/>
    </source>
</evidence>
<evidence type="ECO:0000256" key="2">
    <source>
        <dbReference type="ARBA" id="ARBA00005028"/>
    </source>
</evidence>
<dbReference type="SUPFAM" id="SSF74650">
    <property type="entry name" value="Galactose mutarotase-like"/>
    <property type="match status" value="1"/>
</dbReference>
<keyword evidence="7 8" id="KW-0119">Carbohydrate metabolism</keyword>
<dbReference type="GO" id="GO:0005737">
    <property type="term" value="C:cytoplasm"/>
    <property type="evidence" value="ECO:0007669"/>
    <property type="project" value="TreeGrafter"/>
</dbReference>
<dbReference type="EC" id="5.1.3.3" evidence="4 8"/>
<feature type="binding site" evidence="11">
    <location>
        <begin position="179"/>
        <end position="181"/>
    </location>
    <ligand>
        <name>beta-D-galactose</name>
        <dbReference type="ChEBI" id="CHEBI:27667"/>
    </ligand>
</feature>
<dbReference type="Pfam" id="PF01263">
    <property type="entry name" value="Aldose_epim"/>
    <property type="match status" value="1"/>
</dbReference>
<dbReference type="PANTHER" id="PTHR10091:SF0">
    <property type="entry name" value="GALACTOSE MUTAROTASE"/>
    <property type="match status" value="1"/>
</dbReference>
<dbReference type="PIRSF" id="PIRSF005096">
    <property type="entry name" value="GALM"/>
    <property type="match status" value="1"/>
</dbReference>
<comment type="pathway">
    <text evidence="2 8">Carbohydrate metabolism; hexose metabolism.</text>
</comment>
<dbReference type="InterPro" id="IPR015443">
    <property type="entry name" value="Aldose_1-epimerase"/>
</dbReference>
<keyword evidence="6 8" id="KW-0413">Isomerase</keyword>
<evidence type="ECO:0000256" key="11">
    <source>
        <dbReference type="PIRSR" id="PIRSR005096-3"/>
    </source>
</evidence>
<dbReference type="EMBL" id="JACKWY010000001">
    <property type="protein sequence ID" value="MBB6713400.1"/>
    <property type="molecule type" value="Genomic_DNA"/>
</dbReference>
<dbReference type="InterPro" id="IPR018052">
    <property type="entry name" value="Ald1_epimerase_CS"/>
</dbReference>
<dbReference type="GO" id="GO:0004034">
    <property type="term" value="F:aldose 1-epimerase activity"/>
    <property type="evidence" value="ECO:0007669"/>
    <property type="project" value="UniProtKB-EC"/>
</dbReference>
<feature type="active site" description="Proton donor" evidence="9">
    <location>
        <position position="179"/>
    </location>
</feature>
<dbReference type="UniPathway" id="UPA00242"/>
<evidence type="ECO:0000313" key="12">
    <source>
        <dbReference type="EMBL" id="MBB6713400.1"/>
    </source>
</evidence>
<dbReference type="Gene3D" id="2.70.98.10">
    <property type="match status" value="1"/>
</dbReference>
<dbReference type="InterPro" id="IPR008183">
    <property type="entry name" value="Aldose_1/G6P_1-epimerase"/>
</dbReference>
<dbReference type="PROSITE" id="PS00545">
    <property type="entry name" value="ALDOSE_1_EPIMERASE"/>
    <property type="match status" value="1"/>
</dbReference>
<name>A0A7X0VQC0_9CLOT</name>
<feature type="active site" description="Proton acceptor" evidence="9">
    <location>
        <position position="311"/>
    </location>
</feature>
<sequence>MEATKIIIGNYKNKDVIEYNMKNDNGIKVSILNFGGIITRIMTPDRNGNLENIVLAYKNKEDYFTNSAYYGALIGRTAGRIAGSRTIINRKEYEFYPNYNPNSGHGGKEGFDKKIWEVKEIISNNECGLELKYYSEDGEEGYPGNVEVKAKYILNNNNELKLIIEANSDKDTLFNMTNHSYFNLSGDYKRDISESELMINADEYLEIDKTGAITGKSISCKSTAFDFREKKEIGRDINDSDKQLELGNGYDHPFIFNDEKGCIVLEDRESGRGLKVETNNSSVVIYTTNYPGNKQLTTGEMPKFRGAICLETQEPPIASNGMFTMDSTLKKDKKYSKETKYKLYTV</sequence>
<evidence type="ECO:0000256" key="5">
    <source>
        <dbReference type="ARBA" id="ARBA00014165"/>
    </source>
</evidence>
<dbReference type="CDD" id="cd09019">
    <property type="entry name" value="galactose_mutarotase_like"/>
    <property type="match status" value="1"/>
</dbReference>
<dbReference type="AlphaFoldDB" id="A0A7X0VQC0"/>
<accession>A0A7X0VQC0</accession>
<evidence type="ECO:0000313" key="13">
    <source>
        <dbReference type="Proteomes" id="UP000585258"/>
    </source>
</evidence>
<comment type="catalytic activity">
    <reaction evidence="1 8">
        <text>alpha-D-glucose = beta-D-glucose</text>
        <dbReference type="Rhea" id="RHEA:10264"/>
        <dbReference type="ChEBI" id="CHEBI:15903"/>
        <dbReference type="ChEBI" id="CHEBI:17925"/>
        <dbReference type="EC" id="5.1.3.3"/>
    </reaction>
</comment>
<reference evidence="12 13" key="1">
    <citation type="submission" date="2020-08" db="EMBL/GenBank/DDBJ databases">
        <title>Clostridia isolated from Swiss meat.</title>
        <authorList>
            <person name="Wambui J."/>
            <person name="Stevens M.J.A."/>
            <person name="Stephan R."/>
        </authorList>
    </citation>
    <scope>NUCLEOTIDE SEQUENCE [LARGE SCALE GENOMIC DNA]</scope>
    <source>
        <strain evidence="12 13">CM001</strain>
    </source>
</reference>
<dbReference type="GO" id="GO:0030246">
    <property type="term" value="F:carbohydrate binding"/>
    <property type="evidence" value="ECO:0007669"/>
    <property type="project" value="InterPro"/>
</dbReference>
<evidence type="ECO:0000256" key="10">
    <source>
        <dbReference type="PIRSR" id="PIRSR005096-2"/>
    </source>
</evidence>
<evidence type="ECO:0000256" key="6">
    <source>
        <dbReference type="ARBA" id="ARBA00023235"/>
    </source>
</evidence>
<dbReference type="GO" id="GO:0006006">
    <property type="term" value="P:glucose metabolic process"/>
    <property type="evidence" value="ECO:0007669"/>
    <property type="project" value="TreeGrafter"/>
</dbReference>
<dbReference type="InterPro" id="IPR014718">
    <property type="entry name" value="GH-type_carb-bd"/>
</dbReference>